<dbReference type="Gene3D" id="2.60.120.620">
    <property type="entry name" value="q2cbj1_9rhob like domain"/>
    <property type="match status" value="1"/>
</dbReference>
<dbReference type="InterPro" id="IPR044862">
    <property type="entry name" value="Pro_4_hyd_alph_FE2OG_OXY"/>
</dbReference>
<name>A0A1D2AF38_AUXPR</name>
<sequence>DGTVPSIAAEAPHVRRVSESGSTPWLERGSQPVDRGGPAPRRPVRPPTPRWTGWMTTKLSAPGWRGMTCMPRWRLGTGSPGSPTSCPVQWLRLRWPAWRPFPPPPGTPRRLSRTQAPTILPTSSGPPSRRRGRPWPSSCAPSPCSPRATTSPPFPPPATTPATTSRRTTTEPTPPCSATMCSRDIAVVYYLTRNWRPEFGGAFVDIAGGGREYCPAFNTAVAFTIPRWHAVTAVVGPRPRFSVFGWFLVPGIAYPLGDGERDAAAGKGPAPERWLEEGEVGRLPQRCKLGRRLLRLESRGLS</sequence>
<dbReference type="Pfam" id="PF13640">
    <property type="entry name" value="2OG-FeII_Oxy_3"/>
    <property type="match status" value="1"/>
</dbReference>
<evidence type="ECO:0000256" key="1">
    <source>
        <dbReference type="SAM" id="MobiDB-lite"/>
    </source>
</evidence>
<dbReference type="EMBL" id="GDKF01001069">
    <property type="protein sequence ID" value="JAT77553.1"/>
    <property type="molecule type" value="Transcribed_RNA"/>
</dbReference>
<evidence type="ECO:0000313" key="3">
    <source>
        <dbReference type="EMBL" id="JAT77553.1"/>
    </source>
</evidence>
<organism evidence="3">
    <name type="scientific">Auxenochlorella protothecoides</name>
    <name type="common">Green microalga</name>
    <name type="synonym">Chlorella protothecoides</name>
    <dbReference type="NCBI Taxonomy" id="3075"/>
    <lineage>
        <taxon>Eukaryota</taxon>
        <taxon>Viridiplantae</taxon>
        <taxon>Chlorophyta</taxon>
        <taxon>core chlorophytes</taxon>
        <taxon>Trebouxiophyceae</taxon>
        <taxon>Chlorellales</taxon>
        <taxon>Chlorellaceae</taxon>
        <taxon>Auxenochlorella</taxon>
    </lineage>
</organism>
<proteinExistence type="predicted"/>
<feature type="non-terminal residue" evidence="3">
    <location>
        <position position="1"/>
    </location>
</feature>
<feature type="compositionally biased region" description="Low complexity" evidence="1">
    <location>
        <begin position="134"/>
        <end position="151"/>
    </location>
</feature>
<feature type="region of interest" description="Disordered" evidence="1">
    <location>
        <begin position="1"/>
        <end position="53"/>
    </location>
</feature>
<protein>
    <recommendedName>
        <fullName evidence="2">Prolyl 4-hydroxylase alpha subunit Fe(2+) 2OG dioxygenase domain-containing protein</fullName>
    </recommendedName>
</protein>
<evidence type="ECO:0000259" key="2">
    <source>
        <dbReference type="Pfam" id="PF13640"/>
    </source>
</evidence>
<feature type="domain" description="Prolyl 4-hydroxylase alpha subunit Fe(2+) 2OG dioxygenase" evidence="2">
    <location>
        <begin position="182"/>
        <end position="247"/>
    </location>
</feature>
<feature type="compositionally biased region" description="Low complexity" evidence="1">
    <location>
        <begin position="160"/>
        <end position="171"/>
    </location>
</feature>
<gene>
    <name evidence="3" type="ORF">g.3614</name>
</gene>
<reference evidence="3" key="1">
    <citation type="submission" date="2015-08" db="EMBL/GenBank/DDBJ databases">
        <authorList>
            <person name="Babu N.S."/>
            <person name="Beckwith C.J."/>
            <person name="Beseler K.G."/>
            <person name="Brison A."/>
            <person name="Carone J.V."/>
            <person name="Caskin T.P."/>
            <person name="Diamond M."/>
            <person name="Durham M.E."/>
            <person name="Foxe J.M."/>
            <person name="Go M."/>
            <person name="Henderson B.A."/>
            <person name="Jones I.B."/>
            <person name="McGettigan J.A."/>
            <person name="Micheletti S.J."/>
            <person name="Nasrallah M.E."/>
            <person name="Ortiz D."/>
            <person name="Piller C.R."/>
            <person name="Privatt S.R."/>
            <person name="Schneider S.L."/>
            <person name="Sharp S."/>
            <person name="Smith T.C."/>
            <person name="Stanton J.D."/>
            <person name="Ullery H.E."/>
            <person name="Wilson R.J."/>
            <person name="Serrano M.G."/>
            <person name="Buck G."/>
            <person name="Lee V."/>
            <person name="Wang Y."/>
            <person name="Carvalho R."/>
            <person name="Voegtly L."/>
            <person name="Shi R."/>
            <person name="Duckworth R."/>
            <person name="Johnson A."/>
            <person name="Loviza R."/>
            <person name="Walstead R."/>
            <person name="Shah Z."/>
            <person name="Kiflezghi M."/>
            <person name="Wade K."/>
            <person name="Ball S.L."/>
            <person name="Bradley K.W."/>
            <person name="Asai D.J."/>
            <person name="Bowman C.A."/>
            <person name="Russell D.A."/>
            <person name="Pope W.H."/>
            <person name="Jacobs-Sera D."/>
            <person name="Hendrix R.W."/>
            <person name="Hatfull G.F."/>
        </authorList>
    </citation>
    <scope>NUCLEOTIDE SEQUENCE</scope>
</reference>
<feature type="region of interest" description="Disordered" evidence="1">
    <location>
        <begin position="101"/>
        <end position="177"/>
    </location>
</feature>
<dbReference type="AlphaFoldDB" id="A0A1D2AF38"/>
<accession>A0A1D2AF38</accession>